<dbReference type="KEGG" id="lpi:LBPG_04253"/>
<dbReference type="AlphaFoldDB" id="A0A806KXP6"/>
<reference evidence="4 5" key="1">
    <citation type="submission" date="2010-12" db="EMBL/GenBank/DDBJ databases">
        <title>The Genome Sequence of Lactobacillus paracasei subsp. paracasei strain 8700:2.</title>
        <authorList>
            <consortium name="The Broad Institute Genome Sequencing Platform"/>
            <person name="Ward D."/>
            <person name="Earl A."/>
            <person name="Feldgarden M."/>
            <person name="Young S.K."/>
            <person name="Gargeya S."/>
            <person name="Zeng Q."/>
            <person name="Alvarado L."/>
            <person name="Berlin A."/>
            <person name="Bochicchio J."/>
            <person name="Chapman S.B."/>
            <person name="Chen Z."/>
            <person name="Freedman E."/>
            <person name="Gellesch M."/>
            <person name="Goldberg J."/>
            <person name="Griggs A."/>
            <person name="Gujja S."/>
            <person name="Heilman E."/>
            <person name="Heiman D."/>
            <person name="Howarth C."/>
            <person name="Mehta T."/>
            <person name="Neiman D."/>
            <person name="Pearson M."/>
            <person name="Roberts A."/>
            <person name="Saif S."/>
            <person name="Shea T."/>
            <person name="Shenoy N."/>
            <person name="Sisk P."/>
            <person name="Stolte C."/>
            <person name="Sykes S."/>
            <person name="White J."/>
            <person name="Yandava C."/>
            <person name="Saulnier D."/>
            <person name="Haas B."/>
            <person name="Nusbaum C."/>
            <person name="Birren B."/>
        </authorList>
    </citation>
    <scope>NUCLEOTIDE SEQUENCE [LARGE SCALE GENOMIC DNA]</scope>
    <source>
        <strain evidence="4 5">8700:2</strain>
        <plasmid evidence="4 5">2</plasmid>
    </source>
</reference>
<organism evidence="4 5">
    <name type="scientific">Lacticaseibacillus paracasei subsp. paracasei 8700:2</name>
    <dbReference type="NCBI Taxonomy" id="537973"/>
    <lineage>
        <taxon>Bacteria</taxon>
        <taxon>Bacillati</taxon>
        <taxon>Bacillota</taxon>
        <taxon>Bacilli</taxon>
        <taxon>Lactobacillales</taxon>
        <taxon>Lactobacillaceae</taxon>
        <taxon>Lacticaseibacillus</taxon>
    </lineage>
</organism>
<dbReference type="Gene3D" id="3.40.50.300">
    <property type="entry name" value="P-loop containing nucleotide triphosphate hydrolases"/>
    <property type="match status" value="1"/>
</dbReference>
<protein>
    <submittedName>
        <fullName evidence="4">IstB domain-containing protein ATP-binding protein</fullName>
    </submittedName>
</protein>
<dbReference type="PIRSF" id="PIRSF003073">
    <property type="entry name" value="DNAC_TnpB_IstB"/>
    <property type="match status" value="1"/>
</dbReference>
<dbReference type="EMBL" id="CP002393">
    <property type="protein sequence ID" value="AGT63767.1"/>
    <property type="molecule type" value="Genomic_DNA"/>
</dbReference>
<evidence type="ECO:0000256" key="2">
    <source>
        <dbReference type="ARBA" id="ARBA00022840"/>
    </source>
</evidence>
<dbReference type="GO" id="GO:0005524">
    <property type="term" value="F:ATP binding"/>
    <property type="evidence" value="ECO:0007669"/>
    <property type="project" value="UniProtKB-KW"/>
</dbReference>
<dbReference type="PANTHER" id="PTHR30050">
    <property type="entry name" value="CHROMOSOMAL REPLICATION INITIATOR PROTEIN DNAA"/>
    <property type="match status" value="1"/>
</dbReference>
<name>A0A806KXP6_LACPA</name>
<keyword evidence="4" id="KW-0614">Plasmid</keyword>
<keyword evidence="2 4" id="KW-0067">ATP-binding</keyword>
<dbReference type="InterPro" id="IPR002611">
    <property type="entry name" value="IstB_ATP-bd"/>
</dbReference>
<evidence type="ECO:0000313" key="5">
    <source>
        <dbReference type="Proteomes" id="UP000015927"/>
    </source>
</evidence>
<dbReference type="NCBIfam" id="NF038214">
    <property type="entry name" value="IS21_help_AAA"/>
    <property type="match status" value="1"/>
</dbReference>
<keyword evidence="1" id="KW-0547">Nucleotide-binding</keyword>
<proteinExistence type="predicted"/>
<gene>
    <name evidence="4" type="ORF">LBPG_04253</name>
</gene>
<evidence type="ECO:0000259" key="3">
    <source>
        <dbReference type="Pfam" id="PF01695"/>
    </source>
</evidence>
<geneLocation type="plasmid" evidence="4 5">
    <name>2</name>
</geneLocation>
<dbReference type="CDD" id="cd00009">
    <property type="entry name" value="AAA"/>
    <property type="match status" value="1"/>
</dbReference>
<accession>A0A806KXP6</accession>
<evidence type="ECO:0000313" key="4">
    <source>
        <dbReference type="EMBL" id="AGT63767.1"/>
    </source>
</evidence>
<dbReference type="SUPFAM" id="SSF52540">
    <property type="entry name" value="P-loop containing nucleoside triphosphate hydrolases"/>
    <property type="match status" value="1"/>
</dbReference>
<dbReference type="GO" id="GO:0006260">
    <property type="term" value="P:DNA replication"/>
    <property type="evidence" value="ECO:0007669"/>
    <property type="project" value="TreeGrafter"/>
</dbReference>
<dbReference type="InterPro" id="IPR027417">
    <property type="entry name" value="P-loop_NTPase"/>
</dbReference>
<dbReference type="InterPro" id="IPR028350">
    <property type="entry name" value="DNAC/IstB-like"/>
</dbReference>
<dbReference type="Pfam" id="PF01695">
    <property type="entry name" value="IstB_IS21"/>
    <property type="match status" value="1"/>
</dbReference>
<dbReference type="Proteomes" id="UP000015927">
    <property type="component" value="Plasmid 2"/>
</dbReference>
<sequence length="266" mass="30231">MASLVELNTLGGSVMINQETTRKLHEMRLTSMVEALANQEHIENIRQMGFEDRLELLIDAAYDTRQNNKLERLIKDAGFITTAPSISNIDYSPDRQLDKDVITKLATGAYIKAHHNVLIMGASGNVKTWLATALGIAACRQFYKVCYVRLPELMDDLLVAKNEANGDFKKILIKYGKYDLLIIDEWLLTAVSQEQATFILELMERRAGQRATIFCSQFGPRAWHEKLGQSQIADAILDRIVHTAYHIEIDGKKSMRERYRIGVQDD</sequence>
<dbReference type="PANTHER" id="PTHR30050:SF4">
    <property type="entry name" value="ATP-BINDING PROTEIN RV3427C IN INSERTION SEQUENCE-RELATED"/>
    <property type="match status" value="1"/>
</dbReference>
<evidence type="ECO:0000256" key="1">
    <source>
        <dbReference type="ARBA" id="ARBA00022741"/>
    </source>
</evidence>
<dbReference type="InterPro" id="IPR047661">
    <property type="entry name" value="IstB"/>
</dbReference>
<feature type="domain" description="IstB-like ATP-binding" evidence="3">
    <location>
        <begin position="24"/>
        <end position="259"/>
    </location>
</feature>